<dbReference type="RefSeq" id="WP_169641083.1">
    <property type="nucleotide sequence ID" value="NZ_CP048788.1"/>
</dbReference>
<keyword evidence="5" id="KW-0711">Selenium</keyword>
<dbReference type="NCBIfam" id="TIGR03169">
    <property type="entry name" value="Nterm_to_SelD"/>
    <property type="match status" value="1"/>
</dbReference>
<dbReference type="NCBIfam" id="TIGR00476">
    <property type="entry name" value="selD"/>
    <property type="match status" value="1"/>
</dbReference>
<feature type="domain" description="PurM-like N-terminal" evidence="6">
    <location>
        <begin position="420"/>
        <end position="528"/>
    </location>
</feature>
<proteinExistence type="predicted"/>
<dbReference type="SUPFAM" id="SSF51905">
    <property type="entry name" value="FAD/NAD(P)-binding domain"/>
    <property type="match status" value="2"/>
</dbReference>
<sequence length="709" mass="74104">MQSQTIPYTRDLVLIGGGHTHALILRRWAMDPLPGTRVTVINPDPRAAYSGMLPGFIAGHYTREELDIDLVRLAQHAGARLVTGRASGIDRARRLVQIEGHPAVGYDVLSVDVGITSEMPDLEGFSRHAVPAKPLSAFASAWSQFAQESGPAEVAVLGGGVAGAELAMAMAHRLRTSGREAAVTIIEQSVALSALGDSAAQRIRDTLNAQGIRLMEHCRATEIHSDRVVLDTGAVVAAGFVTGAAGARPWDWLARTGLTDEAGFIPVDTRLRSRDPVIFAVGDCAEMTASPRPKAGVFAVRQAPVLLQNLRAALSETGGMKPYHPQKDYLKLISLGRQSALAERFGRAFAGPLLWRWKDHIDRKFMDRFDRLTPPAAAALPWPRAAGAGATTGEQTVCGGCGSKIGPQTLQNALGTGQTGDDAAVLQTGNQKQVISTDHLRAFVSDPVVMTRIAAVHALGDIWAMGADPQAALASVILPHQSPALAERQLAEIMQAAQEVMQAAGAEITGGHSTLGAELTIGFTVTGLCSRDPVTLAGARPGDRLILTKPLGSGVIMAAHMQGRAAGADVIAAQAEMMKPQGPAARILARASAMTDVTGFGLAGHLRNICAASGTGARIDTAKIPLMNGALMLSEQGIRSTLWPENRAGFADVPDHPRAALLFDPQTAGGLLAAVPGDADALCAELRAGGFTAAVIGEITGQAGQIVAD</sequence>
<accession>A0A858ST61</accession>
<feature type="domain" description="PurM-like C-terminal" evidence="7">
    <location>
        <begin position="540"/>
        <end position="705"/>
    </location>
</feature>
<dbReference type="InterPro" id="IPR016188">
    <property type="entry name" value="PurM-like_N"/>
</dbReference>
<dbReference type="InterPro" id="IPR017584">
    <property type="entry name" value="Pyridine_nucleo_diS_OxRdtase_N"/>
</dbReference>
<dbReference type="InterPro" id="IPR036188">
    <property type="entry name" value="FAD/NAD-bd_sf"/>
</dbReference>
<evidence type="ECO:0000259" key="6">
    <source>
        <dbReference type="Pfam" id="PF00586"/>
    </source>
</evidence>
<protein>
    <submittedName>
        <fullName evidence="9">Selenide, water dikinase SelD</fullName>
        <ecNumber evidence="9">2.7.9.3</ecNumber>
    </submittedName>
</protein>
<dbReference type="Proteomes" id="UP000503308">
    <property type="component" value="Chromosome"/>
</dbReference>
<dbReference type="EC" id="2.7.9.3" evidence="9"/>
<dbReference type="InterPro" id="IPR004536">
    <property type="entry name" value="SPS/SelD"/>
</dbReference>
<dbReference type="GO" id="GO:0016260">
    <property type="term" value="P:selenocysteine biosynthetic process"/>
    <property type="evidence" value="ECO:0007669"/>
    <property type="project" value="TreeGrafter"/>
</dbReference>
<keyword evidence="1 9" id="KW-0808">Transferase</keyword>
<evidence type="ECO:0000259" key="8">
    <source>
        <dbReference type="Pfam" id="PF07992"/>
    </source>
</evidence>
<reference evidence="9 10" key="1">
    <citation type="submission" date="2020-02" db="EMBL/GenBank/DDBJ databases">
        <title>Genome sequence of Roseobacter ponti.</title>
        <authorList>
            <person name="Hollensteiner J."/>
            <person name="Schneider D."/>
            <person name="Poehlein A."/>
            <person name="Daniel R."/>
        </authorList>
    </citation>
    <scope>NUCLEOTIDE SEQUENCE [LARGE SCALE GENOMIC DNA]</scope>
    <source>
        <strain evidence="9 10">DSM 106830</strain>
    </source>
</reference>
<dbReference type="EMBL" id="CP048788">
    <property type="protein sequence ID" value="QJF51865.1"/>
    <property type="molecule type" value="Genomic_DNA"/>
</dbReference>
<dbReference type="PRINTS" id="PR00368">
    <property type="entry name" value="FADPNR"/>
</dbReference>
<evidence type="ECO:0000313" key="10">
    <source>
        <dbReference type="Proteomes" id="UP000503308"/>
    </source>
</evidence>
<dbReference type="AlphaFoldDB" id="A0A858ST61"/>
<dbReference type="Gene3D" id="3.90.650.10">
    <property type="entry name" value="PurM-like C-terminal domain"/>
    <property type="match status" value="1"/>
</dbReference>
<keyword evidence="10" id="KW-1185">Reference proteome</keyword>
<organism evidence="9 10">
    <name type="scientific">Roseobacter ponti</name>
    <dbReference type="NCBI Taxonomy" id="1891787"/>
    <lineage>
        <taxon>Bacteria</taxon>
        <taxon>Pseudomonadati</taxon>
        <taxon>Pseudomonadota</taxon>
        <taxon>Alphaproteobacteria</taxon>
        <taxon>Rhodobacterales</taxon>
        <taxon>Roseobacteraceae</taxon>
        <taxon>Roseobacter</taxon>
    </lineage>
</organism>
<name>A0A858ST61_9RHOB</name>
<feature type="domain" description="FAD/NAD(P)-binding" evidence="8">
    <location>
        <begin position="11"/>
        <end position="303"/>
    </location>
</feature>
<gene>
    <name evidence="9" type="primary">selD</name>
    <name evidence="9" type="ORF">G3256_12175</name>
</gene>
<dbReference type="SUPFAM" id="SSF55326">
    <property type="entry name" value="PurM N-terminal domain-like"/>
    <property type="match status" value="1"/>
</dbReference>
<dbReference type="Pfam" id="PF00586">
    <property type="entry name" value="AIRS"/>
    <property type="match status" value="1"/>
</dbReference>
<dbReference type="PANTHER" id="PTHR10256:SF0">
    <property type="entry name" value="INACTIVE SELENIDE, WATER DIKINASE-LIKE PROTEIN-RELATED"/>
    <property type="match status" value="1"/>
</dbReference>
<evidence type="ECO:0000313" key="9">
    <source>
        <dbReference type="EMBL" id="QJF51865.1"/>
    </source>
</evidence>
<keyword evidence="3 9" id="KW-0418">Kinase</keyword>
<evidence type="ECO:0000256" key="5">
    <source>
        <dbReference type="ARBA" id="ARBA00023266"/>
    </source>
</evidence>
<evidence type="ECO:0000256" key="3">
    <source>
        <dbReference type="ARBA" id="ARBA00022777"/>
    </source>
</evidence>
<dbReference type="InterPro" id="IPR023753">
    <property type="entry name" value="FAD/NAD-binding_dom"/>
</dbReference>
<evidence type="ECO:0000259" key="7">
    <source>
        <dbReference type="Pfam" id="PF02769"/>
    </source>
</evidence>
<dbReference type="GO" id="GO:0005737">
    <property type="term" value="C:cytoplasm"/>
    <property type="evidence" value="ECO:0007669"/>
    <property type="project" value="TreeGrafter"/>
</dbReference>
<dbReference type="Pfam" id="PF02769">
    <property type="entry name" value="AIRS_C"/>
    <property type="match status" value="1"/>
</dbReference>
<dbReference type="GO" id="GO:0016491">
    <property type="term" value="F:oxidoreductase activity"/>
    <property type="evidence" value="ECO:0007669"/>
    <property type="project" value="InterPro"/>
</dbReference>
<dbReference type="SUPFAM" id="SSF56042">
    <property type="entry name" value="PurM C-terminal domain-like"/>
    <property type="match status" value="1"/>
</dbReference>
<dbReference type="Pfam" id="PF07992">
    <property type="entry name" value="Pyr_redox_2"/>
    <property type="match status" value="1"/>
</dbReference>
<dbReference type="InterPro" id="IPR010918">
    <property type="entry name" value="PurM-like_C_dom"/>
</dbReference>
<dbReference type="InterPro" id="IPR036921">
    <property type="entry name" value="PurM-like_N_sf"/>
</dbReference>
<dbReference type="KEGG" id="rpon:G3256_12175"/>
<dbReference type="GO" id="GO:0004756">
    <property type="term" value="F:selenide, water dikinase activity"/>
    <property type="evidence" value="ECO:0007669"/>
    <property type="project" value="UniProtKB-EC"/>
</dbReference>
<dbReference type="Gene3D" id="3.50.50.100">
    <property type="match status" value="1"/>
</dbReference>
<evidence type="ECO:0000256" key="2">
    <source>
        <dbReference type="ARBA" id="ARBA00022741"/>
    </source>
</evidence>
<dbReference type="Gene3D" id="3.30.1330.10">
    <property type="entry name" value="PurM-like, N-terminal domain"/>
    <property type="match status" value="1"/>
</dbReference>
<dbReference type="PANTHER" id="PTHR10256">
    <property type="entry name" value="SELENIDE, WATER DIKINASE"/>
    <property type="match status" value="1"/>
</dbReference>
<keyword evidence="4" id="KW-0067">ATP-binding</keyword>
<dbReference type="GO" id="GO:0005524">
    <property type="term" value="F:ATP binding"/>
    <property type="evidence" value="ECO:0007669"/>
    <property type="project" value="UniProtKB-KW"/>
</dbReference>
<keyword evidence="2" id="KW-0547">Nucleotide-binding</keyword>
<dbReference type="CDD" id="cd02195">
    <property type="entry name" value="SelD"/>
    <property type="match status" value="1"/>
</dbReference>
<evidence type="ECO:0000256" key="4">
    <source>
        <dbReference type="ARBA" id="ARBA00022840"/>
    </source>
</evidence>
<dbReference type="InterPro" id="IPR036676">
    <property type="entry name" value="PurM-like_C_sf"/>
</dbReference>
<evidence type="ECO:0000256" key="1">
    <source>
        <dbReference type="ARBA" id="ARBA00022679"/>
    </source>
</evidence>